<dbReference type="EMBL" id="JAWZYT010001326">
    <property type="protein sequence ID" value="KAK4313345.1"/>
    <property type="molecule type" value="Genomic_DNA"/>
</dbReference>
<feature type="compositionally biased region" description="Basic and acidic residues" evidence="1">
    <location>
        <begin position="70"/>
        <end position="80"/>
    </location>
</feature>
<dbReference type="AlphaFoldDB" id="A0AAE1PTT2"/>
<keyword evidence="2" id="KW-0472">Membrane</keyword>
<sequence length="468" mass="52939">MEWEVDEPQKRTPDGSPRQYRRDHINKSSQSGWSVEKLDRSMSMERLYGLRENNMSVMVRLDGSQGSMDNSEHQVLDRSQRTPRKNNFKPSTCSPMKGSLSTKQCKSKEGYLGTSVDHSLDRSHSRSSVEIKWSADVNKSGDVYDSSSNGSPYTSPRQYRRAELNRSLDVLLENAQSKPPPRVTRNQSLDMLLDTRVEIGGSPTKSHETLNRSRNNVSDRFKEEGSKKRDEKKNSSNTWSQETFPSKVHRRQKQQTRVVRGDNGMCLEMTMLCIHGCTAALALGTVVVLGIMSTRWHHQRQVCPLFVRVPPGFHIHWGNEDMTGCYTAAFLPLIIVVLSLIFTALHYSVVRIWNENYMPTLAASRTLSLVTLAVTTLEAAVALTSTIILTEGFRQTCISFDLSLSWGEAPYTCRSNYNDRDFAYRLGYLHTFDLILGGLVCGWILVVLTIILVFLSVTRARLCACHCL</sequence>
<keyword evidence="2" id="KW-0812">Transmembrane</keyword>
<accession>A0AAE1PTT2</accession>
<evidence type="ECO:0000256" key="2">
    <source>
        <dbReference type="SAM" id="Phobius"/>
    </source>
</evidence>
<keyword evidence="2" id="KW-1133">Transmembrane helix</keyword>
<feature type="compositionally biased region" description="Polar residues" evidence="1">
    <location>
        <begin position="88"/>
        <end position="104"/>
    </location>
</feature>
<gene>
    <name evidence="3" type="ORF">Pmani_015299</name>
</gene>
<dbReference type="Proteomes" id="UP001292094">
    <property type="component" value="Unassembled WGS sequence"/>
</dbReference>
<feature type="compositionally biased region" description="Polar residues" evidence="1">
    <location>
        <begin position="145"/>
        <end position="157"/>
    </location>
</feature>
<feature type="region of interest" description="Disordered" evidence="1">
    <location>
        <begin position="62"/>
        <end position="107"/>
    </location>
</feature>
<feature type="compositionally biased region" description="Basic and acidic residues" evidence="1">
    <location>
        <begin position="205"/>
        <end position="234"/>
    </location>
</feature>
<feature type="compositionally biased region" description="Polar residues" evidence="1">
    <location>
        <begin position="235"/>
        <end position="244"/>
    </location>
</feature>
<proteinExistence type="predicted"/>
<feature type="transmembrane region" description="Helical" evidence="2">
    <location>
        <begin position="434"/>
        <end position="457"/>
    </location>
</feature>
<feature type="region of interest" description="Disordered" evidence="1">
    <location>
        <begin position="139"/>
        <end position="158"/>
    </location>
</feature>
<protein>
    <submittedName>
        <fullName evidence="3">Uncharacterized protein</fullName>
    </submittedName>
</protein>
<evidence type="ECO:0000313" key="3">
    <source>
        <dbReference type="EMBL" id="KAK4313345.1"/>
    </source>
</evidence>
<feature type="region of interest" description="Disordered" evidence="1">
    <location>
        <begin position="1"/>
        <end position="37"/>
    </location>
</feature>
<reference evidence="3" key="1">
    <citation type="submission" date="2023-11" db="EMBL/GenBank/DDBJ databases">
        <title>Genome assemblies of two species of porcelain crab, Petrolisthes cinctipes and Petrolisthes manimaculis (Anomura: Porcellanidae).</title>
        <authorList>
            <person name="Angst P."/>
        </authorList>
    </citation>
    <scope>NUCLEOTIDE SEQUENCE</scope>
    <source>
        <strain evidence="3">PB745_02</strain>
        <tissue evidence="3">Gill</tissue>
    </source>
</reference>
<name>A0AAE1PTT2_9EUCA</name>
<evidence type="ECO:0000256" key="1">
    <source>
        <dbReference type="SAM" id="MobiDB-lite"/>
    </source>
</evidence>
<evidence type="ECO:0000313" key="4">
    <source>
        <dbReference type="Proteomes" id="UP001292094"/>
    </source>
</evidence>
<feature type="transmembrane region" description="Helical" evidence="2">
    <location>
        <begin position="325"/>
        <end position="347"/>
    </location>
</feature>
<keyword evidence="4" id="KW-1185">Reference proteome</keyword>
<organism evidence="3 4">
    <name type="scientific">Petrolisthes manimaculis</name>
    <dbReference type="NCBI Taxonomy" id="1843537"/>
    <lineage>
        <taxon>Eukaryota</taxon>
        <taxon>Metazoa</taxon>
        <taxon>Ecdysozoa</taxon>
        <taxon>Arthropoda</taxon>
        <taxon>Crustacea</taxon>
        <taxon>Multicrustacea</taxon>
        <taxon>Malacostraca</taxon>
        <taxon>Eumalacostraca</taxon>
        <taxon>Eucarida</taxon>
        <taxon>Decapoda</taxon>
        <taxon>Pleocyemata</taxon>
        <taxon>Anomura</taxon>
        <taxon>Galatheoidea</taxon>
        <taxon>Porcellanidae</taxon>
        <taxon>Petrolisthes</taxon>
    </lineage>
</organism>
<feature type="region of interest" description="Disordered" evidence="1">
    <location>
        <begin position="199"/>
        <end position="256"/>
    </location>
</feature>
<feature type="transmembrane region" description="Helical" evidence="2">
    <location>
        <begin position="269"/>
        <end position="291"/>
    </location>
</feature>
<feature type="transmembrane region" description="Helical" evidence="2">
    <location>
        <begin position="367"/>
        <end position="389"/>
    </location>
</feature>
<comment type="caution">
    <text evidence="3">The sequence shown here is derived from an EMBL/GenBank/DDBJ whole genome shotgun (WGS) entry which is preliminary data.</text>
</comment>